<dbReference type="EMBL" id="OU466862">
    <property type="protein sequence ID" value="CAH2072288.1"/>
    <property type="molecule type" value="Genomic_DNA"/>
</dbReference>
<dbReference type="GO" id="GO:0005634">
    <property type="term" value="C:nucleus"/>
    <property type="evidence" value="ECO:0007669"/>
    <property type="project" value="UniProtKB-SubCell"/>
</dbReference>
<evidence type="ECO:0000256" key="4">
    <source>
        <dbReference type="ARBA" id="ARBA00023163"/>
    </source>
</evidence>
<name>A0AAU9SU32_THLAR</name>
<evidence type="ECO:0000313" key="9">
    <source>
        <dbReference type="Proteomes" id="UP000836841"/>
    </source>
</evidence>
<evidence type="ECO:0000256" key="2">
    <source>
        <dbReference type="ARBA" id="ARBA00023015"/>
    </source>
</evidence>
<dbReference type="Pfam" id="PF02362">
    <property type="entry name" value="B3"/>
    <property type="match status" value="1"/>
</dbReference>
<reference evidence="8 9" key="1">
    <citation type="submission" date="2022-03" db="EMBL/GenBank/DDBJ databases">
        <authorList>
            <person name="Nunn A."/>
            <person name="Chopra R."/>
            <person name="Nunn A."/>
            <person name="Contreras Garrido A."/>
        </authorList>
    </citation>
    <scope>NUCLEOTIDE SEQUENCE [LARGE SCALE GENOMIC DNA]</scope>
</reference>
<keyword evidence="9" id="KW-1185">Reference proteome</keyword>
<keyword evidence="2" id="KW-0805">Transcription regulation</keyword>
<dbReference type="CDD" id="cd10017">
    <property type="entry name" value="B3_DNA"/>
    <property type="match status" value="1"/>
</dbReference>
<dbReference type="Proteomes" id="UP000836841">
    <property type="component" value="Chromosome 6"/>
</dbReference>
<accession>A0AAU9SU32</accession>
<dbReference type="AlphaFoldDB" id="A0AAU9SU32"/>
<dbReference type="PANTHER" id="PTHR31920">
    <property type="entry name" value="B3 DOMAIN-CONTAINING"/>
    <property type="match status" value="1"/>
</dbReference>
<evidence type="ECO:0000259" key="7">
    <source>
        <dbReference type="PROSITE" id="PS50863"/>
    </source>
</evidence>
<keyword evidence="3" id="KW-0238">DNA-binding</keyword>
<feature type="compositionally biased region" description="Acidic residues" evidence="6">
    <location>
        <begin position="141"/>
        <end position="161"/>
    </location>
</feature>
<feature type="domain" description="TF-B3" evidence="7">
    <location>
        <begin position="12"/>
        <end position="108"/>
    </location>
</feature>
<dbReference type="InterPro" id="IPR050655">
    <property type="entry name" value="Plant_B3_domain"/>
</dbReference>
<feature type="compositionally biased region" description="Acidic residues" evidence="6">
    <location>
        <begin position="122"/>
        <end position="133"/>
    </location>
</feature>
<gene>
    <name evidence="8" type="ORF">TAV2_LOCUS20889</name>
</gene>
<dbReference type="SMART" id="SM01019">
    <property type="entry name" value="B3"/>
    <property type="match status" value="1"/>
</dbReference>
<evidence type="ECO:0000256" key="1">
    <source>
        <dbReference type="ARBA" id="ARBA00004123"/>
    </source>
</evidence>
<evidence type="ECO:0000313" key="8">
    <source>
        <dbReference type="EMBL" id="CAH2072288.1"/>
    </source>
</evidence>
<dbReference type="InterPro" id="IPR015300">
    <property type="entry name" value="DNA-bd_pseudobarrel_sf"/>
</dbReference>
<evidence type="ECO:0000256" key="3">
    <source>
        <dbReference type="ARBA" id="ARBA00023125"/>
    </source>
</evidence>
<dbReference type="PROSITE" id="PS50863">
    <property type="entry name" value="B3"/>
    <property type="match status" value="1"/>
</dbReference>
<evidence type="ECO:0000256" key="5">
    <source>
        <dbReference type="ARBA" id="ARBA00023242"/>
    </source>
</evidence>
<dbReference type="PANTHER" id="PTHR31920:SF32">
    <property type="entry name" value="B3 DOMAIN-CONTAINING PROTEIN REM22"/>
    <property type="match status" value="1"/>
</dbReference>
<keyword evidence="5" id="KW-0539">Nucleus</keyword>
<feature type="region of interest" description="Disordered" evidence="6">
    <location>
        <begin position="121"/>
        <end position="161"/>
    </location>
</feature>
<comment type="subcellular location">
    <subcellularLocation>
        <location evidence="1">Nucleus</location>
    </subcellularLocation>
</comment>
<proteinExistence type="predicted"/>
<sequence>MNKGNYSDHRLPKFFKIYLPGESEDDLEIPVSFNGCLPDSKPGNVTVRSIYGNVWKLELKKRCGEIEKFVMVDGWKRIVKNEDLTGGEFLAFEFDGYGIFNFCIYGSATCKRLGNSVKTKEMEEDASDGEDDKSSDGITVIDDDDDDDDGDDEALDVDDDVECDDNDDELRKYLDDRDDPFFTAIINPKRLSQLLIPTRVVKDYDLSFPEVISIVDPLTAKFGTLEKKIKVQDNGSVYIQGFGSVFRRNNVKTTDTMICEFKKSGNGLAHTMKIYVVRGMIFP</sequence>
<dbReference type="Gene3D" id="2.40.330.10">
    <property type="entry name" value="DNA-binding pseudobarrel domain"/>
    <property type="match status" value="1"/>
</dbReference>
<keyword evidence="4" id="KW-0804">Transcription</keyword>
<protein>
    <recommendedName>
        <fullName evidence="7">TF-B3 domain-containing protein</fullName>
    </recommendedName>
</protein>
<dbReference type="GO" id="GO:0003677">
    <property type="term" value="F:DNA binding"/>
    <property type="evidence" value="ECO:0007669"/>
    <property type="project" value="UniProtKB-KW"/>
</dbReference>
<evidence type="ECO:0000256" key="6">
    <source>
        <dbReference type="SAM" id="MobiDB-lite"/>
    </source>
</evidence>
<dbReference type="InterPro" id="IPR003340">
    <property type="entry name" value="B3_DNA-bd"/>
</dbReference>
<dbReference type="SUPFAM" id="SSF101936">
    <property type="entry name" value="DNA-binding pseudobarrel domain"/>
    <property type="match status" value="2"/>
</dbReference>
<organism evidence="8 9">
    <name type="scientific">Thlaspi arvense</name>
    <name type="common">Field penny-cress</name>
    <dbReference type="NCBI Taxonomy" id="13288"/>
    <lineage>
        <taxon>Eukaryota</taxon>
        <taxon>Viridiplantae</taxon>
        <taxon>Streptophyta</taxon>
        <taxon>Embryophyta</taxon>
        <taxon>Tracheophyta</taxon>
        <taxon>Spermatophyta</taxon>
        <taxon>Magnoliopsida</taxon>
        <taxon>eudicotyledons</taxon>
        <taxon>Gunneridae</taxon>
        <taxon>Pentapetalae</taxon>
        <taxon>rosids</taxon>
        <taxon>malvids</taxon>
        <taxon>Brassicales</taxon>
        <taxon>Brassicaceae</taxon>
        <taxon>Thlaspideae</taxon>
        <taxon>Thlaspi</taxon>
    </lineage>
</organism>